<proteinExistence type="inferred from homology"/>
<dbReference type="Proteomes" id="UP000029665">
    <property type="component" value="Unassembled WGS sequence"/>
</dbReference>
<gene>
    <name evidence="4" type="ORF">BN946_scf184962.g38</name>
</gene>
<feature type="transmembrane region" description="Helical" evidence="2">
    <location>
        <begin position="285"/>
        <end position="305"/>
    </location>
</feature>
<keyword evidence="2" id="KW-0472">Membrane</keyword>
<dbReference type="OrthoDB" id="771136at2759"/>
<organism evidence="4 5">
    <name type="scientific">Pycnoporus cinnabarinus</name>
    <name type="common">Cinnabar-red polypore</name>
    <name type="synonym">Trametes cinnabarina</name>
    <dbReference type="NCBI Taxonomy" id="5643"/>
    <lineage>
        <taxon>Eukaryota</taxon>
        <taxon>Fungi</taxon>
        <taxon>Dikarya</taxon>
        <taxon>Basidiomycota</taxon>
        <taxon>Agaricomycotina</taxon>
        <taxon>Agaricomycetes</taxon>
        <taxon>Polyporales</taxon>
        <taxon>Polyporaceae</taxon>
        <taxon>Trametes</taxon>
    </lineage>
</organism>
<keyword evidence="5" id="KW-1185">Reference proteome</keyword>
<dbReference type="GO" id="GO:0004190">
    <property type="term" value="F:aspartic-type endopeptidase activity"/>
    <property type="evidence" value="ECO:0007669"/>
    <property type="project" value="InterPro"/>
</dbReference>
<comment type="similarity">
    <text evidence="1">Belongs to the peptidase A1 family.</text>
</comment>
<dbReference type="PROSITE" id="PS51767">
    <property type="entry name" value="PEPTIDASE_A1"/>
    <property type="match status" value="1"/>
</dbReference>
<dbReference type="Pfam" id="PF00026">
    <property type="entry name" value="Asp"/>
    <property type="match status" value="1"/>
</dbReference>
<dbReference type="OMA" id="CNTKINA"/>
<dbReference type="PANTHER" id="PTHR47966">
    <property type="entry name" value="BETA-SITE APP-CLEAVING ENZYME, ISOFORM A-RELATED"/>
    <property type="match status" value="1"/>
</dbReference>
<dbReference type="GO" id="GO:0006508">
    <property type="term" value="P:proteolysis"/>
    <property type="evidence" value="ECO:0007669"/>
    <property type="project" value="InterPro"/>
</dbReference>
<keyword evidence="2" id="KW-1133">Transmembrane helix</keyword>
<comment type="caution">
    <text evidence="4">The sequence shown here is derived from an EMBL/GenBank/DDBJ whole genome shotgun (WGS) entry which is preliminary data.</text>
</comment>
<feature type="domain" description="Peptidase A1" evidence="3">
    <location>
        <begin position="1"/>
        <end position="178"/>
    </location>
</feature>
<evidence type="ECO:0000256" key="1">
    <source>
        <dbReference type="ARBA" id="ARBA00007447"/>
    </source>
</evidence>
<evidence type="ECO:0000256" key="2">
    <source>
        <dbReference type="SAM" id="Phobius"/>
    </source>
</evidence>
<dbReference type="Gene3D" id="2.40.70.10">
    <property type="entry name" value="Acid Proteases"/>
    <property type="match status" value="1"/>
</dbReference>
<dbReference type="STRING" id="5643.A0A060SCK6"/>
<dbReference type="EMBL" id="CCBP010000110">
    <property type="protein sequence ID" value="CDO72095.1"/>
    <property type="molecule type" value="Genomic_DNA"/>
</dbReference>
<dbReference type="InterPro" id="IPR021109">
    <property type="entry name" value="Peptidase_aspartic_dom_sf"/>
</dbReference>
<keyword evidence="2" id="KW-0812">Transmembrane</keyword>
<dbReference type="SUPFAM" id="SSF50630">
    <property type="entry name" value="Acid proteases"/>
    <property type="match status" value="1"/>
</dbReference>
<evidence type="ECO:0000313" key="5">
    <source>
        <dbReference type="Proteomes" id="UP000029665"/>
    </source>
</evidence>
<dbReference type="InterPro" id="IPR033121">
    <property type="entry name" value="PEPTIDASE_A1"/>
</dbReference>
<evidence type="ECO:0000259" key="3">
    <source>
        <dbReference type="PROSITE" id="PS51767"/>
    </source>
</evidence>
<dbReference type="InterPro" id="IPR001461">
    <property type="entry name" value="Aspartic_peptidase_A1"/>
</dbReference>
<dbReference type="PANTHER" id="PTHR47966:SF51">
    <property type="entry name" value="BETA-SITE APP-CLEAVING ENZYME, ISOFORM A-RELATED"/>
    <property type="match status" value="1"/>
</dbReference>
<reference evidence="4" key="1">
    <citation type="submission" date="2014-01" db="EMBL/GenBank/DDBJ databases">
        <title>The genome of the white-rot fungus Pycnoporus cinnabarinus: a basidiomycete model with a versatile arsenal for lignocellulosic biomass breakdown.</title>
        <authorList>
            <person name="Levasseur A."/>
            <person name="Lomascolo A."/>
            <person name="Ruiz-Duenas F.J."/>
            <person name="Uzan E."/>
            <person name="Piumi F."/>
            <person name="Kues U."/>
            <person name="Ram A.F.J."/>
            <person name="Murat C."/>
            <person name="Haon M."/>
            <person name="Benoit I."/>
            <person name="Arfi Y."/>
            <person name="Chevret D."/>
            <person name="Drula E."/>
            <person name="Kwon M.J."/>
            <person name="Gouret P."/>
            <person name="Lesage-Meessen L."/>
            <person name="Lombard V."/>
            <person name="Mariette J."/>
            <person name="Noirot C."/>
            <person name="Park J."/>
            <person name="Patyshakuliyeva A."/>
            <person name="Wieneger R.A.B."/>
            <person name="Wosten H.A.B."/>
            <person name="Martin F."/>
            <person name="Coutinho P.M."/>
            <person name="de Vries R."/>
            <person name="Martinez A.T."/>
            <person name="Klopp C."/>
            <person name="Pontarotti P."/>
            <person name="Henrissat B."/>
            <person name="Record E."/>
        </authorList>
    </citation>
    <scope>NUCLEOTIDE SEQUENCE [LARGE SCALE GENOMIC DNA]</scope>
    <source>
        <strain evidence="4">BRFM137</strain>
    </source>
</reference>
<dbReference type="AlphaFoldDB" id="A0A060SCK6"/>
<sequence length="343" mass="37047">MTEIMDAPLLQSPIPGRWFTLLDGIYVNGEFINDHSDFFKYPGNAKLNWTEPVTATSTAAELDTGTSGILAPSYYAEAIYGRIPGATQTMQGNSTYWLVPCNIKMNITWSFAGGFLYPMHPADVIDVQFNSNGTFSCIGTIFPTDPSDDPEFDFILGATFLRNTYQLYDYGDMSRGLYLAQPAARLLSLIEPDKAWAEADAMLLDRLVAGEEFYQANAARSATLTALPVHTGSVSSVRVTMIDDKAAPTSAAVAALHIAGALSQDDDKDQSSPVDLSTLTRNANIILALLAGVFVLLLVVIVLSIRASRANKGYLAVPSATFAGGDKTFEASESYSTPYDTRP</sequence>
<name>A0A060SCK6_PYCCI</name>
<evidence type="ECO:0000313" key="4">
    <source>
        <dbReference type="EMBL" id="CDO72095.1"/>
    </source>
</evidence>
<dbReference type="HOGENOM" id="CLU_809280_0_0_1"/>
<protein>
    <recommendedName>
        <fullName evidence="3">Peptidase A1 domain-containing protein</fullName>
    </recommendedName>
</protein>
<accession>A0A060SCK6</accession>